<dbReference type="PROSITE" id="PS50943">
    <property type="entry name" value="HTH_CROC1"/>
    <property type="match status" value="1"/>
</dbReference>
<reference evidence="4 5" key="1">
    <citation type="submission" date="2019-03" db="EMBL/GenBank/DDBJ databases">
        <title>Genomic Encyclopedia of Type Strains, Phase IV (KMG-IV): sequencing the most valuable type-strain genomes for metagenomic binning, comparative biology and taxonomic classification.</title>
        <authorList>
            <person name="Goeker M."/>
        </authorList>
    </citation>
    <scope>NUCLEOTIDE SEQUENCE [LARGE SCALE GENOMIC DNA]</scope>
    <source>
        <strain evidence="4 5">DSM 24179</strain>
    </source>
</reference>
<sequence>MTTQKSIVPHKATHPGTLIKDELEARPELKQKDLAKEIGVKASFLNEIIKGNRPITADIAILLEEALEIPADYWMKFQSQFEIDKARVKEKNINRIKNREIWKVIKEYVPVNYFKKLGYLKDSLEKDIPAIKAIYNVSSVDDLVTTFAGHKLSFYRKSEKLQVDEKNMLAWSSLAMYEAKQQSVSAFNPENINQLCQKLNTIFFENDNTIEKVKSTLNQFGIKLVQIEKLDKTPVDGFSFWSENNPAIALTLRHKRIDNFAFTLMHEIAHIYLHITTNKEKSFLDLTLKNSKDVFESEADQFAQERLIPEDCWKNIKSNKLPPNDDKLLEVSHNYQIHPAILLGRISYEMNHYALKTEIDKRLN</sequence>
<evidence type="ECO:0000256" key="1">
    <source>
        <dbReference type="ARBA" id="ARBA00007227"/>
    </source>
</evidence>
<dbReference type="InterPro" id="IPR010359">
    <property type="entry name" value="IrrE_HExxH"/>
</dbReference>
<dbReference type="SUPFAM" id="SSF47413">
    <property type="entry name" value="lambda repressor-like DNA-binding domains"/>
    <property type="match status" value="1"/>
</dbReference>
<dbReference type="GO" id="GO:0003677">
    <property type="term" value="F:DNA binding"/>
    <property type="evidence" value="ECO:0007669"/>
    <property type="project" value="UniProtKB-KW"/>
</dbReference>
<dbReference type="Pfam" id="PF06114">
    <property type="entry name" value="Peptidase_M78"/>
    <property type="match status" value="1"/>
</dbReference>
<accession>A0A4R2GP09</accession>
<dbReference type="Gene3D" id="1.10.10.2910">
    <property type="match status" value="1"/>
</dbReference>
<dbReference type="Proteomes" id="UP000295221">
    <property type="component" value="Unassembled WGS sequence"/>
</dbReference>
<dbReference type="PANTHER" id="PTHR36924">
    <property type="entry name" value="ANTITOXIN HIGA-1"/>
    <property type="match status" value="1"/>
</dbReference>
<feature type="domain" description="HTH cro/C1-type" evidence="3">
    <location>
        <begin position="19"/>
        <end position="74"/>
    </location>
</feature>
<dbReference type="Pfam" id="PF01381">
    <property type="entry name" value="HTH_3"/>
    <property type="match status" value="1"/>
</dbReference>
<dbReference type="Gene3D" id="1.10.260.40">
    <property type="entry name" value="lambda repressor-like DNA-binding domains"/>
    <property type="match status" value="1"/>
</dbReference>
<protein>
    <submittedName>
        <fullName evidence="4">HTH-type transcriptional regulator/antitoxin HigA</fullName>
    </submittedName>
</protein>
<evidence type="ECO:0000259" key="3">
    <source>
        <dbReference type="PROSITE" id="PS50943"/>
    </source>
</evidence>
<evidence type="ECO:0000256" key="2">
    <source>
        <dbReference type="ARBA" id="ARBA00023125"/>
    </source>
</evidence>
<evidence type="ECO:0000313" key="4">
    <source>
        <dbReference type="EMBL" id="TCO10850.1"/>
    </source>
</evidence>
<comment type="similarity">
    <text evidence="1">Belongs to the short-chain fatty acyl-CoA assimilation regulator (ScfR) family.</text>
</comment>
<evidence type="ECO:0000313" key="5">
    <source>
        <dbReference type="Proteomes" id="UP000295221"/>
    </source>
</evidence>
<gene>
    <name evidence="4" type="ORF">EV194_101483</name>
</gene>
<proteinExistence type="inferred from homology"/>
<keyword evidence="5" id="KW-1185">Reference proteome</keyword>
<organism evidence="4 5">
    <name type="scientific">Natronoflexus pectinivorans</name>
    <dbReference type="NCBI Taxonomy" id="682526"/>
    <lineage>
        <taxon>Bacteria</taxon>
        <taxon>Pseudomonadati</taxon>
        <taxon>Bacteroidota</taxon>
        <taxon>Bacteroidia</taxon>
        <taxon>Marinilabiliales</taxon>
        <taxon>Marinilabiliaceae</taxon>
        <taxon>Natronoflexus</taxon>
    </lineage>
</organism>
<name>A0A4R2GP09_9BACT</name>
<keyword evidence="2" id="KW-0238">DNA-binding</keyword>
<dbReference type="CDD" id="cd00093">
    <property type="entry name" value="HTH_XRE"/>
    <property type="match status" value="1"/>
</dbReference>
<dbReference type="EMBL" id="SLWK01000001">
    <property type="protein sequence ID" value="TCO10850.1"/>
    <property type="molecule type" value="Genomic_DNA"/>
</dbReference>
<dbReference type="SMART" id="SM00530">
    <property type="entry name" value="HTH_XRE"/>
    <property type="match status" value="1"/>
</dbReference>
<dbReference type="OrthoDB" id="9796786at2"/>
<dbReference type="InterPro" id="IPR013430">
    <property type="entry name" value="Toxin_antidote_HigA"/>
</dbReference>
<dbReference type="RefSeq" id="WP_132431681.1">
    <property type="nucleotide sequence ID" value="NZ_SLWK01000001.1"/>
</dbReference>
<dbReference type="InterPro" id="IPR010982">
    <property type="entry name" value="Lambda_DNA-bd_dom_sf"/>
</dbReference>
<dbReference type="InterPro" id="IPR001387">
    <property type="entry name" value="Cro/C1-type_HTH"/>
</dbReference>
<dbReference type="PANTHER" id="PTHR36924:SF1">
    <property type="entry name" value="ANTITOXIN HIGA-1"/>
    <property type="match status" value="1"/>
</dbReference>
<dbReference type="AlphaFoldDB" id="A0A4R2GP09"/>
<comment type="caution">
    <text evidence="4">The sequence shown here is derived from an EMBL/GenBank/DDBJ whole genome shotgun (WGS) entry which is preliminary data.</text>
</comment>
<dbReference type="NCBIfam" id="TIGR02607">
    <property type="entry name" value="antidote_HigA"/>
    <property type="match status" value="1"/>
</dbReference>